<protein>
    <recommendedName>
        <fullName evidence="4">Rhamnan synthesis protein F</fullName>
    </recommendedName>
</protein>
<dbReference type="Proteomes" id="UP000018852">
    <property type="component" value="Unassembled WGS sequence"/>
</dbReference>
<feature type="region of interest" description="Disordered" evidence="1">
    <location>
        <begin position="287"/>
        <end position="309"/>
    </location>
</feature>
<organism evidence="2 3">
    <name type="scientific">Actinomyces urogenitalis DORA_12</name>
    <dbReference type="NCBI Taxonomy" id="1403939"/>
    <lineage>
        <taxon>Bacteria</taxon>
        <taxon>Bacillati</taxon>
        <taxon>Actinomycetota</taxon>
        <taxon>Actinomycetes</taxon>
        <taxon>Actinomycetales</taxon>
        <taxon>Actinomycetaceae</taxon>
        <taxon>Actinomyces</taxon>
    </lineage>
</organism>
<evidence type="ECO:0000313" key="2">
    <source>
        <dbReference type="EMBL" id="ETJ06501.1"/>
    </source>
</evidence>
<feature type="region of interest" description="Disordered" evidence="1">
    <location>
        <begin position="446"/>
        <end position="466"/>
    </location>
</feature>
<dbReference type="EMBL" id="AZLV01000277">
    <property type="protein sequence ID" value="ETJ06501.1"/>
    <property type="molecule type" value="Genomic_DNA"/>
</dbReference>
<reference evidence="2 3" key="1">
    <citation type="submission" date="2013-12" db="EMBL/GenBank/DDBJ databases">
        <title>A Varibaculum cambriense genome reconstructed from a premature infant gut community with otherwise low bacterial novelty that shifts toward anaerobic metabolism during the third week of life.</title>
        <authorList>
            <person name="Brown C.T."/>
            <person name="Sharon I."/>
            <person name="Thomas B.C."/>
            <person name="Castelle C.J."/>
            <person name="Morowitz M.J."/>
            <person name="Banfield J.F."/>
        </authorList>
    </citation>
    <scope>NUCLEOTIDE SEQUENCE [LARGE SCALE GENOMIC DNA]</scope>
    <source>
        <strain evidence="3">DORA_12</strain>
    </source>
</reference>
<dbReference type="PATRIC" id="fig|1403939.3.peg.386"/>
<dbReference type="AlphaFoldDB" id="W1VLC3"/>
<comment type="caution">
    <text evidence="2">The sequence shown here is derived from an EMBL/GenBank/DDBJ whole genome shotgun (WGS) entry which is preliminary data.</text>
</comment>
<feature type="compositionally biased region" description="Basic and acidic residues" evidence="1">
    <location>
        <begin position="383"/>
        <end position="392"/>
    </location>
</feature>
<name>W1VLC3_9ACTO</name>
<evidence type="ECO:0008006" key="4">
    <source>
        <dbReference type="Google" id="ProtNLM"/>
    </source>
</evidence>
<proteinExistence type="predicted"/>
<dbReference type="Pfam" id="PF05045">
    <property type="entry name" value="RgpF"/>
    <property type="match status" value="1"/>
</dbReference>
<feature type="region of interest" description="Disordered" evidence="1">
    <location>
        <begin position="383"/>
        <end position="405"/>
    </location>
</feature>
<gene>
    <name evidence="2" type="ORF">Q605_AUC00277G0002</name>
</gene>
<dbReference type="InterPro" id="IPR007739">
    <property type="entry name" value="RgpF"/>
</dbReference>
<feature type="compositionally biased region" description="Low complexity" evidence="1">
    <location>
        <begin position="297"/>
        <end position="307"/>
    </location>
</feature>
<sequence length="643" mass="69172">MSHGEVRAAIYLFHDPQGRVDDYVLTALRSLRPFVTETLLVSNGPLRPASRDRLAPVTDSVLERENTGLDVGGYRAGLAHLGWEKVRELDELLLLNHTFFAPVRPWAPVFEAAAERPQAAFWGLTEHAEQRPHPFLAQASMPRHLQSHFLVIRGRLLRDPAFREYWETMPPVRSYHDSIAHHESRFTPHFNALGHRSFAVFPAEDFHSLNPSLEEPMALLEAGCPALKRRLFFHDPLYLDSRGISGAALLRTAAVPELSEDTMLAGLVRTSTPRALLATAGLSEPVRSAEPRLRGGLEPSPSLPSLSDAERPVRLFLPVPAGQEPGAAERRARELAERHGLELVLREATLPGAGSLTTLLHDGADLLEGAGLILRLSSPASADRGEAAHDRSGTAAQGGARGQHADLLAGGGQALETALRLFAEHPGLGAVGQAAPVRGATALGHGLVGPAPAGPDHAASGHTESATTLAATSVQNALTSEQLAVALQELSQQLSLTTPLELASPVWSYGGSVLLRGEALGGLRGLDVEQLVAQHGPVGSESLLQLLEILVVLSAGWHYRQLLGAPALEDYALLEYRYQALAALLPQDPEEAQRYLASRTGENATLGSMLRRELEHRAPGVAAHLTPTYRRVTGFVSRIRGTC</sequence>
<accession>W1VLC3</accession>
<evidence type="ECO:0000313" key="3">
    <source>
        <dbReference type="Proteomes" id="UP000018852"/>
    </source>
</evidence>
<evidence type="ECO:0000256" key="1">
    <source>
        <dbReference type="SAM" id="MobiDB-lite"/>
    </source>
</evidence>